<protein>
    <submittedName>
        <fullName evidence="1">Uncharacterized protein</fullName>
    </submittedName>
</protein>
<proteinExistence type="predicted"/>
<evidence type="ECO:0000313" key="1">
    <source>
        <dbReference type="EMBL" id="KGF47408.1"/>
    </source>
</evidence>
<name>A0A096AJY9_9BACT</name>
<dbReference type="Proteomes" id="UP000029538">
    <property type="component" value="Unassembled WGS sequence"/>
</dbReference>
<organism evidence="1 2">
    <name type="scientific">Prevotella disiens DNF00882</name>
    <dbReference type="NCBI Taxonomy" id="1401075"/>
    <lineage>
        <taxon>Bacteria</taxon>
        <taxon>Pseudomonadati</taxon>
        <taxon>Bacteroidota</taxon>
        <taxon>Bacteroidia</taxon>
        <taxon>Bacteroidales</taxon>
        <taxon>Prevotellaceae</taxon>
        <taxon>Prevotella</taxon>
    </lineage>
</organism>
<evidence type="ECO:0000313" key="2">
    <source>
        <dbReference type="Proteomes" id="UP000029538"/>
    </source>
</evidence>
<comment type="caution">
    <text evidence="1">The sequence shown here is derived from an EMBL/GenBank/DDBJ whole genome shotgun (WGS) entry which is preliminary data.</text>
</comment>
<dbReference type="AlphaFoldDB" id="A0A096AJY9"/>
<reference evidence="1 2" key="1">
    <citation type="submission" date="2014-07" db="EMBL/GenBank/DDBJ databases">
        <authorList>
            <person name="McCorrison J."/>
            <person name="Sanka R."/>
            <person name="Torralba M."/>
            <person name="Gillis M."/>
            <person name="Haft D.H."/>
            <person name="Methe B."/>
            <person name="Sutton G."/>
            <person name="Nelson K.E."/>
        </authorList>
    </citation>
    <scope>NUCLEOTIDE SEQUENCE [LARGE SCALE GENOMIC DNA]</scope>
    <source>
        <strain evidence="1 2">DNF00882</strain>
    </source>
</reference>
<gene>
    <name evidence="1" type="ORF">HMPREF0654_09915</name>
</gene>
<sequence length="129" mass="14668">MANLNSMEMSAALSNDSRISIKKSLFSKKAIYNNTQSTIKFEKKEYTADEGARIQQFFRGSADEIAKRAEAVSKFQETGLGNYLVEMGISDDHNFMAVCLYHYDQLRYKPTTEVLVFEGEAAQKVIEKF</sequence>
<dbReference type="RefSeq" id="WP_036884419.1">
    <property type="nucleotide sequence ID" value="NZ_JRNR01000109.1"/>
</dbReference>
<dbReference type="EMBL" id="JRNR01000109">
    <property type="protein sequence ID" value="KGF47408.1"/>
    <property type="molecule type" value="Genomic_DNA"/>
</dbReference>
<accession>A0A096AJY9</accession>